<proteinExistence type="predicted"/>
<dbReference type="EMBL" id="SACL01000007">
    <property type="protein sequence ID" value="RVT92251.1"/>
    <property type="molecule type" value="Genomic_DNA"/>
</dbReference>
<feature type="transmembrane region" description="Helical" evidence="1">
    <location>
        <begin position="21"/>
        <end position="38"/>
    </location>
</feature>
<gene>
    <name evidence="2" type="ORF">EOD42_18725</name>
</gene>
<dbReference type="Proteomes" id="UP000282957">
    <property type="component" value="Unassembled WGS sequence"/>
</dbReference>
<comment type="caution">
    <text evidence="2">The sequence shown here is derived from an EMBL/GenBank/DDBJ whole genome shotgun (WGS) entry which is preliminary data.</text>
</comment>
<evidence type="ECO:0000313" key="3">
    <source>
        <dbReference type="Proteomes" id="UP000282957"/>
    </source>
</evidence>
<accession>A0A437M3G7</accession>
<keyword evidence="1" id="KW-0472">Membrane</keyword>
<organism evidence="2 3">
    <name type="scientific">Rhodovarius crocodyli</name>
    <dbReference type="NCBI Taxonomy" id="1979269"/>
    <lineage>
        <taxon>Bacteria</taxon>
        <taxon>Pseudomonadati</taxon>
        <taxon>Pseudomonadota</taxon>
        <taxon>Alphaproteobacteria</taxon>
        <taxon>Acetobacterales</taxon>
        <taxon>Roseomonadaceae</taxon>
        <taxon>Rhodovarius</taxon>
    </lineage>
</organism>
<feature type="transmembrane region" description="Helical" evidence="1">
    <location>
        <begin position="44"/>
        <end position="64"/>
    </location>
</feature>
<keyword evidence="1" id="KW-0812">Transmembrane</keyword>
<dbReference type="AlphaFoldDB" id="A0A437M3G7"/>
<keyword evidence="3" id="KW-1185">Reference proteome</keyword>
<protein>
    <submittedName>
        <fullName evidence="2">Uncharacterized protein</fullName>
    </submittedName>
</protein>
<name>A0A437M3G7_9PROT</name>
<reference evidence="2 3" key="1">
    <citation type="submission" date="2019-01" db="EMBL/GenBank/DDBJ databases">
        <authorList>
            <person name="Chen W.-M."/>
        </authorList>
    </citation>
    <scope>NUCLEOTIDE SEQUENCE [LARGE SCALE GENOMIC DNA]</scope>
    <source>
        <strain evidence="2 3">CCP-6</strain>
    </source>
</reference>
<evidence type="ECO:0000313" key="2">
    <source>
        <dbReference type="EMBL" id="RVT92251.1"/>
    </source>
</evidence>
<keyword evidence="1" id="KW-1133">Transmembrane helix</keyword>
<evidence type="ECO:0000256" key="1">
    <source>
        <dbReference type="SAM" id="Phobius"/>
    </source>
</evidence>
<sequence>MRIIRAILGEVWGLFVDDGRLALALLLCCVAAGVLAAATGAALAGAVLLAGCLGVLLGNVVMAARRRR</sequence>
<dbReference type="RefSeq" id="WP_127789105.1">
    <property type="nucleotide sequence ID" value="NZ_SACL01000007.1"/>
</dbReference>